<organism evidence="1 2">
    <name type="scientific">Enterococcus faecalis TX4248</name>
    <dbReference type="NCBI Taxonomy" id="749495"/>
    <lineage>
        <taxon>Bacteria</taxon>
        <taxon>Bacillati</taxon>
        <taxon>Bacillota</taxon>
        <taxon>Bacilli</taxon>
        <taxon>Lactobacillales</taxon>
        <taxon>Enterococcaceae</taxon>
        <taxon>Enterococcus</taxon>
    </lineage>
</organism>
<dbReference type="EMBL" id="AEBR01000020">
    <property type="protein sequence ID" value="EFM83691.1"/>
    <property type="molecule type" value="Genomic_DNA"/>
</dbReference>
<dbReference type="Proteomes" id="UP000004846">
    <property type="component" value="Unassembled WGS sequence"/>
</dbReference>
<dbReference type="AlphaFoldDB" id="A0A125W8Q0"/>
<dbReference type="PRINTS" id="PR01997">
    <property type="entry name" value="MTP2FAMILY"/>
</dbReference>
<sequence>MGEVMQGKDRILLVRRLDEAATKKAMKPLFQIEHEWEFSRESSGTQTKDGVANAVSGLEVTLSLSGLASRDDENLYMKDAVEDGILMEFWDVDLKGEKNAEGKYPAIYAQGYVNSWSLPANVEELVEIETEASINGKPQDGFATVEADIIAEAQYAFQDTVPDKAPQPGE</sequence>
<dbReference type="SMR" id="A0A125W8Q0"/>
<name>A0A125W8Q0_ENTFL</name>
<dbReference type="Pfam" id="PF06199">
    <property type="entry name" value="Phage_tail_2"/>
    <property type="match status" value="1"/>
</dbReference>
<dbReference type="InterPro" id="IPR022345">
    <property type="entry name" value="Phage_69_Orf23_MTP"/>
</dbReference>
<proteinExistence type="predicted"/>
<gene>
    <name evidence="1" type="ORF">HMPREF9498_00687</name>
</gene>
<evidence type="ECO:0000313" key="2">
    <source>
        <dbReference type="Proteomes" id="UP000004846"/>
    </source>
</evidence>
<protein>
    <submittedName>
        <fullName evidence="1">Phage major tail protein, TP901-1 family</fullName>
    </submittedName>
</protein>
<dbReference type="PRINTS" id="PR01998">
    <property type="entry name" value="MTP2STAPHYLO"/>
</dbReference>
<dbReference type="NCBIfam" id="TIGR02126">
    <property type="entry name" value="phgtail_TP901_1"/>
    <property type="match status" value="1"/>
</dbReference>
<comment type="caution">
    <text evidence="1">The sequence shown here is derived from an EMBL/GenBank/DDBJ whole genome shotgun (WGS) entry which is preliminary data.</text>
</comment>
<dbReference type="InterPro" id="IPR011855">
    <property type="entry name" value="Phgtail_TP901_1"/>
</dbReference>
<dbReference type="HOGENOM" id="CLU_110734_1_0_9"/>
<reference evidence="1 2" key="1">
    <citation type="submission" date="2010-07" db="EMBL/GenBank/DDBJ databases">
        <authorList>
            <person name="Sid Ahmed O."/>
        </authorList>
    </citation>
    <scope>NUCLEOTIDE SEQUENCE [LARGE SCALE GENOMIC DNA]</scope>
    <source>
        <strain evidence="1 2">TX4248</strain>
    </source>
</reference>
<evidence type="ECO:0000313" key="1">
    <source>
        <dbReference type="EMBL" id="EFM83691.1"/>
    </source>
</evidence>
<dbReference type="RefSeq" id="WP_002365550.1">
    <property type="nucleotide sequence ID" value="NZ_GL454426.1"/>
</dbReference>
<accession>A0A125W8Q0</accession>